<dbReference type="PANTHER" id="PTHR20941">
    <property type="entry name" value="FOLATE SYNTHESIS PROTEINS"/>
    <property type="match status" value="1"/>
</dbReference>
<evidence type="ECO:0000256" key="9">
    <source>
        <dbReference type="ARBA" id="ARBA00022842"/>
    </source>
</evidence>
<dbReference type="GO" id="GO:0046872">
    <property type="term" value="F:metal ion binding"/>
    <property type="evidence" value="ECO:0007669"/>
    <property type="project" value="UniProtKB-KW"/>
</dbReference>
<evidence type="ECO:0000313" key="15">
    <source>
        <dbReference type="Proteomes" id="UP000243507"/>
    </source>
</evidence>
<dbReference type="Proteomes" id="UP000243507">
    <property type="component" value="Unassembled WGS sequence"/>
</dbReference>
<dbReference type="PROSITE" id="PS00793">
    <property type="entry name" value="DHPS_2"/>
    <property type="match status" value="1"/>
</dbReference>
<comment type="caution">
    <text evidence="14">The sequence shown here is derived from an EMBL/GenBank/DDBJ whole genome shotgun (WGS) entry which is preliminary data.</text>
</comment>
<organism evidence="14 15">
    <name type="scientific">Pseudothioclava arenosa</name>
    <dbReference type="NCBI Taxonomy" id="1795308"/>
    <lineage>
        <taxon>Bacteria</taxon>
        <taxon>Pseudomonadati</taxon>
        <taxon>Pseudomonadota</taxon>
        <taxon>Alphaproteobacteria</taxon>
        <taxon>Rhodobacterales</taxon>
        <taxon>Paracoccaceae</taxon>
        <taxon>Pseudothioclava</taxon>
    </lineage>
</organism>
<dbReference type="InterPro" id="IPR000489">
    <property type="entry name" value="Pterin-binding_dom"/>
</dbReference>
<dbReference type="UniPathway" id="UPA00077">
    <property type="reaction ID" value="UER00156"/>
</dbReference>
<evidence type="ECO:0000256" key="10">
    <source>
        <dbReference type="ARBA" id="ARBA00022909"/>
    </source>
</evidence>
<comment type="cofactor">
    <cofactor evidence="2 12">
        <name>Mg(2+)</name>
        <dbReference type="ChEBI" id="CHEBI:18420"/>
    </cofactor>
</comment>
<dbReference type="OrthoDB" id="9811744at2"/>
<proteinExistence type="inferred from homology"/>
<name>A0A2A4CSJ2_9RHOB</name>
<keyword evidence="10 12" id="KW-0289">Folate biosynthesis</keyword>
<dbReference type="GO" id="GO:0046654">
    <property type="term" value="P:tetrahydrofolate biosynthetic process"/>
    <property type="evidence" value="ECO:0007669"/>
    <property type="project" value="UniProtKB-UniPathway"/>
</dbReference>
<feature type="domain" description="Pterin-binding" evidence="13">
    <location>
        <begin position="73"/>
        <end position="328"/>
    </location>
</feature>
<protein>
    <recommendedName>
        <fullName evidence="6 12">Dihydropteroate synthase</fullName>
        <shortName evidence="12">DHPS</shortName>
        <ecNumber evidence="5 12">2.5.1.15</ecNumber>
    </recommendedName>
    <alternativeName>
        <fullName evidence="11 12">Dihydropteroate pyrophosphorylase</fullName>
    </alternativeName>
</protein>
<dbReference type="NCBIfam" id="TIGR01496">
    <property type="entry name" value="DHPS"/>
    <property type="match status" value="1"/>
</dbReference>
<dbReference type="GO" id="GO:0005829">
    <property type="term" value="C:cytosol"/>
    <property type="evidence" value="ECO:0007669"/>
    <property type="project" value="TreeGrafter"/>
</dbReference>
<dbReference type="CDD" id="cd00739">
    <property type="entry name" value="DHPS"/>
    <property type="match status" value="1"/>
</dbReference>
<sequence>MSKVYYRPIARTDTARSEAALPLAGGWCWFDEVEWIERGGTREVLPASHLPEDVLERLTTRRAPVAGLGMERPRIMGILNLTPDSFSDGGLFDDPELALERAEALITAGAEILDIGGESTRPGAQEVPVDEEIERTAPVIATLRDMGFEAPISIDTRKALVADAAVEAGADMFNDVSAMEFDPEMVELTAITGLPICLMHAQGLPETMQDDPNYGDVLLEVYDYLEERIALAEAHGISRDKIVVDPGIGFGKTLEHNLTLLAGLSLFHTLGCPILLGVSRKRFIGEIGQAPEARNRAPGTLAVTLAALGQGAQIHRVHDVAEIAQGLRLWEAMTIGYGEGDEA</sequence>
<dbReference type="PROSITE" id="PS50972">
    <property type="entry name" value="PTERIN_BINDING"/>
    <property type="match status" value="1"/>
</dbReference>
<evidence type="ECO:0000256" key="6">
    <source>
        <dbReference type="ARBA" id="ARBA00016919"/>
    </source>
</evidence>
<evidence type="ECO:0000256" key="8">
    <source>
        <dbReference type="ARBA" id="ARBA00022723"/>
    </source>
</evidence>
<dbReference type="InterPro" id="IPR011005">
    <property type="entry name" value="Dihydropteroate_synth-like_sf"/>
</dbReference>
<evidence type="ECO:0000313" key="14">
    <source>
        <dbReference type="EMBL" id="PCD77086.1"/>
    </source>
</evidence>
<dbReference type="GO" id="GO:0004156">
    <property type="term" value="F:dihydropteroate synthase activity"/>
    <property type="evidence" value="ECO:0007669"/>
    <property type="project" value="UniProtKB-EC"/>
</dbReference>
<dbReference type="AlphaFoldDB" id="A0A2A4CSJ2"/>
<evidence type="ECO:0000256" key="2">
    <source>
        <dbReference type="ARBA" id="ARBA00001946"/>
    </source>
</evidence>
<evidence type="ECO:0000256" key="12">
    <source>
        <dbReference type="RuleBase" id="RU361205"/>
    </source>
</evidence>
<dbReference type="PROSITE" id="PS00792">
    <property type="entry name" value="DHPS_1"/>
    <property type="match status" value="1"/>
</dbReference>
<gene>
    <name evidence="14" type="primary">folP</name>
    <name evidence="14" type="ORF">CLN94_04740</name>
</gene>
<evidence type="ECO:0000256" key="11">
    <source>
        <dbReference type="ARBA" id="ARBA00030193"/>
    </source>
</evidence>
<keyword evidence="9 12" id="KW-0460">Magnesium</keyword>
<keyword evidence="8 12" id="KW-0479">Metal-binding</keyword>
<dbReference type="InterPro" id="IPR045031">
    <property type="entry name" value="DHP_synth-like"/>
</dbReference>
<comment type="pathway">
    <text evidence="3 12">Cofactor biosynthesis; tetrahydrofolate biosynthesis; 7,8-dihydrofolate from 2-amino-4-hydroxy-6-hydroxymethyl-7,8-dihydropteridine diphosphate and 4-aminobenzoate: step 1/2.</text>
</comment>
<accession>A0A2A4CSJ2</accession>
<dbReference type="FunFam" id="3.20.20.20:FF:000006">
    <property type="entry name" value="Dihydropteroate synthase"/>
    <property type="match status" value="1"/>
</dbReference>
<keyword evidence="15" id="KW-1185">Reference proteome</keyword>
<comment type="similarity">
    <text evidence="4 12">Belongs to the DHPS family.</text>
</comment>
<comment type="function">
    <text evidence="12">Catalyzes the condensation of para-aminobenzoate (pABA) with 6-hydroxymethyl-7,8-dihydropterin diphosphate (DHPt-PP) to form 7,8-dihydropteroate (H2Pte), the immediate precursor of folate derivatives.</text>
</comment>
<reference evidence="14 15" key="1">
    <citation type="submission" date="2017-09" db="EMBL/GenBank/DDBJ databases">
        <title>A multilocus sequence analysis scheme for characterization of bacteria in the genus Thioclava.</title>
        <authorList>
            <person name="Liu Y."/>
            <person name="Shao Z."/>
        </authorList>
    </citation>
    <scope>NUCLEOTIDE SEQUENCE [LARGE SCALE GENOMIC DNA]</scope>
    <source>
        <strain evidence="14 15">CAU 1312</strain>
    </source>
</reference>
<dbReference type="InterPro" id="IPR006390">
    <property type="entry name" value="DHP_synth_dom"/>
</dbReference>
<evidence type="ECO:0000256" key="7">
    <source>
        <dbReference type="ARBA" id="ARBA00022679"/>
    </source>
</evidence>
<dbReference type="PANTHER" id="PTHR20941:SF1">
    <property type="entry name" value="FOLIC ACID SYNTHESIS PROTEIN FOL1"/>
    <property type="match status" value="1"/>
</dbReference>
<dbReference type="RefSeq" id="WP_096431696.1">
    <property type="nucleotide sequence ID" value="NZ_NTJD01000003.1"/>
</dbReference>
<dbReference type="EC" id="2.5.1.15" evidence="5 12"/>
<keyword evidence="7 12" id="KW-0808">Transferase</keyword>
<dbReference type="Pfam" id="PF00809">
    <property type="entry name" value="Pterin_bind"/>
    <property type="match status" value="1"/>
</dbReference>
<evidence type="ECO:0000256" key="5">
    <source>
        <dbReference type="ARBA" id="ARBA00012458"/>
    </source>
</evidence>
<comment type="catalytic activity">
    <reaction evidence="1">
        <text>(7,8-dihydropterin-6-yl)methyl diphosphate + 4-aminobenzoate = 7,8-dihydropteroate + diphosphate</text>
        <dbReference type="Rhea" id="RHEA:19949"/>
        <dbReference type="ChEBI" id="CHEBI:17836"/>
        <dbReference type="ChEBI" id="CHEBI:17839"/>
        <dbReference type="ChEBI" id="CHEBI:33019"/>
        <dbReference type="ChEBI" id="CHEBI:72950"/>
        <dbReference type="EC" id="2.5.1.15"/>
    </reaction>
</comment>
<dbReference type="GO" id="GO:0046656">
    <property type="term" value="P:folic acid biosynthetic process"/>
    <property type="evidence" value="ECO:0007669"/>
    <property type="project" value="UniProtKB-KW"/>
</dbReference>
<evidence type="ECO:0000256" key="1">
    <source>
        <dbReference type="ARBA" id="ARBA00000012"/>
    </source>
</evidence>
<dbReference type="Gene3D" id="3.20.20.20">
    <property type="entry name" value="Dihydropteroate synthase-like"/>
    <property type="match status" value="1"/>
</dbReference>
<dbReference type="SUPFAM" id="SSF51717">
    <property type="entry name" value="Dihydropteroate synthetase-like"/>
    <property type="match status" value="1"/>
</dbReference>
<evidence type="ECO:0000259" key="13">
    <source>
        <dbReference type="PROSITE" id="PS50972"/>
    </source>
</evidence>
<evidence type="ECO:0000256" key="3">
    <source>
        <dbReference type="ARBA" id="ARBA00004763"/>
    </source>
</evidence>
<dbReference type="EMBL" id="NTJD01000003">
    <property type="protein sequence ID" value="PCD77086.1"/>
    <property type="molecule type" value="Genomic_DNA"/>
</dbReference>
<evidence type="ECO:0000256" key="4">
    <source>
        <dbReference type="ARBA" id="ARBA00009503"/>
    </source>
</evidence>